<accession>A0A139WAC8</accession>
<evidence type="ECO:0000313" key="2">
    <source>
        <dbReference type="Proteomes" id="UP000007266"/>
    </source>
</evidence>
<dbReference type="InParanoid" id="A0A139WAC8"/>
<name>A0A139WAC8_TRICA</name>
<dbReference type="eggNOG" id="KOG3131">
    <property type="taxonomic scope" value="Eukaryota"/>
</dbReference>
<dbReference type="Proteomes" id="UP000007266">
    <property type="component" value="Unassembled WGS sequence"/>
</dbReference>
<reference evidence="1 2" key="2">
    <citation type="journal article" date="2010" name="Nucleic Acids Res.">
        <title>BeetleBase in 2010: revisions to provide comprehensive genomic information for Tribolium castaneum.</title>
        <authorList>
            <person name="Kim H.S."/>
            <person name="Murphy T."/>
            <person name="Xia J."/>
            <person name="Caragea D."/>
            <person name="Park Y."/>
            <person name="Beeman R.W."/>
            <person name="Lorenzen M.D."/>
            <person name="Butcher S."/>
            <person name="Manak J.R."/>
            <person name="Brown S.J."/>
        </authorList>
    </citation>
    <scope>NUCLEOTIDE SEQUENCE [LARGE SCALE GENOMIC DNA]</scope>
    <source>
        <strain evidence="1 2">Georgia GA2</strain>
    </source>
</reference>
<dbReference type="AlphaFoldDB" id="A0A139WAC8"/>
<gene>
    <name evidence="1" type="primary">AUGUSTUS-3.0.2_31791</name>
    <name evidence="1" type="ORF">TcasGA2_TC031791</name>
</gene>
<dbReference type="EMBL" id="KQ971409">
    <property type="protein sequence ID" value="KYB24873.1"/>
    <property type="molecule type" value="Genomic_DNA"/>
</dbReference>
<sequence length="92" mass="10178">MSTDSCCETEDFQLIRYKRGNKPPKCKTPSKSNEIQIELNKDAVLKRINEAKSEINSSDLFASAVASLREALTTLSNPKIEDIVCFGLGRIG</sequence>
<protein>
    <submittedName>
        <fullName evidence="1">Uncharacterized protein</fullName>
    </submittedName>
</protein>
<reference evidence="1 2" key="1">
    <citation type="journal article" date="2008" name="Nature">
        <title>The genome of the model beetle and pest Tribolium castaneum.</title>
        <authorList>
            <consortium name="Tribolium Genome Sequencing Consortium"/>
            <person name="Richards S."/>
            <person name="Gibbs R.A."/>
            <person name="Weinstock G.M."/>
            <person name="Brown S.J."/>
            <person name="Denell R."/>
            <person name="Beeman R.W."/>
            <person name="Gibbs R."/>
            <person name="Beeman R.W."/>
            <person name="Brown S.J."/>
            <person name="Bucher G."/>
            <person name="Friedrich M."/>
            <person name="Grimmelikhuijzen C.J."/>
            <person name="Klingler M."/>
            <person name="Lorenzen M."/>
            <person name="Richards S."/>
            <person name="Roth S."/>
            <person name="Schroder R."/>
            <person name="Tautz D."/>
            <person name="Zdobnov E.M."/>
            <person name="Muzny D."/>
            <person name="Gibbs R.A."/>
            <person name="Weinstock G.M."/>
            <person name="Attaway T."/>
            <person name="Bell S."/>
            <person name="Buhay C.J."/>
            <person name="Chandrabose M.N."/>
            <person name="Chavez D."/>
            <person name="Clerk-Blankenburg K.P."/>
            <person name="Cree A."/>
            <person name="Dao M."/>
            <person name="Davis C."/>
            <person name="Chacko J."/>
            <person name="Dinh H."/>
            <person name="Dugan-Rocha S."/>
            <person name="Fowler G."/>
            <person name="Garner T.T."/>
            <person name="Garnes J."/>
            <person name="Gnirke A."/>
            <person name="Hawes A."/>
            <person name="Hernandez J."/>
            <person name="Hines S."/>
            <person name="Holder M."/>
            <person name="Hume J."/>
            <person name="Jhangiani S.N."/>
            <person name="Joshi V."/>
            <person name="Khan Z.M."/>
            <person name="Jackson L."/>
            <person name="Kovar C."/>
            <person name="Kowis A."/>
            <person name="Lee S."/>
            <person name="Lewis L.R."/>
            <person name="Margolis J."/>
            <person name="Morgan M."/>
            <person name="Nazareth L.V."/>
            <person name="Nguyen N."/>
            <person name="Okwuonu G."/>
            <person name="Parker D."/>
            <person name="Richards S."/>
            <person name="Ruiz S.J."/>
            <person name="Santibanez J."/>
            <person name="Savard J."/>
            <person name="Scherer S.E."/>
            <person name="Schneider B."/>
            <person name="Sodergren E."/>
            <person name="Tautz D."/>
            <person name="Vattahil S."/>
            <person name="Villasana D."/>
            <person name="White C.S."/>
            <person name="Wright R."/>
            <person name="Park Y."/>
            <person name="Beeman R.W."/>
            <person name="Lord J."/>
            <person name="Oppert B."/>
            <person name="Lorenzen M."/>
            <person name="Brown S."/>
            <person name="Wang L."/>
            <person name="Savard J."/>
            <person name="Tautz D."/>
            <person name="Richards S."/>
            <person name="Weinstock G."/>
            <person name="Gibbs R.A."/>
            <person name="Liu Y."/>
            <person name="Worley K."/>
            <person name="Weinstock G."/>
            <person name="Elsik C.G."/>
            <person name="Reese J.T."/>
            <person name="Elhaik E."/>
            <person name="Landan G."/>
            <person name="Graur D."/>
            <person name="Arensburger P."/>
            <person name="Atkinson P."/>
            <person name="Beeman R.W."/>
            <person name="Beidler J."/>
            <person name="Brown S.J."/>
            <person name="Demuth J.P."/>
            <person name="Drury D.W."/>
            <person name="Du Y.Z."/>
            <person name="Fujiwara H."/>
            <person name="Lorenzen M."/>
            <person name="Maselli V."/>
            <person name="Osanai M."/>
            <person name="Park Y."/>
            <person name="Robertson H.M."/>
            <person name="Tu Z."/>
            <person name="Wang J.J."/>
            <person name="Wang S."/>
            <person name="Richards S."/>
            <person name="Song H."/>
            <person name="Zhang L."/>
            <person name="Sodergren E."/>
            <person name="Werner D."/>
            <person name="Stanke M."/>
            <person name="Morgenstern B."/>
            <person name="Solovyev V."/>
            <person name="Kosarev P."/>
            <person name="Brown G."/>
            <person name="Chen H.C."/>
            <person name="Ermolaeva O."/>
            <person name="Hlavina W."/>
            <person name="Kapustin Y."/>
            <person name="Kiryutin B."/>
            <person name="Kitts P."/>
            <person name="Maglott D."/>
            <person name="Pruitt K."/>
            <person name="Sapojnikov V."/>
            <person name="Souvorov A."/>
            <person name="Mackey A.J."/>
            <person name="Waterhouse R.M."/>
            <person name="Wyder S."/>
            <person name="Zdobnov E.M."/>
            <person name="Zdobnov E.M."/>
            <person name="Wyder S."/>
            <person name="Kriventseva E.V."/>
            <person name="Kadowaki T."/>
            <person name="Bork P."/>
            <person name="Aranda M."/>
            <person name="Bao R."/>
            <person name="Beermann A."/>
            <person name="Berns N."/>
            <person name="Bolognesi R."/>
            <person name="Bonneton F."/>
            <person name="Bopp D."/>
            <person name="Brown S.J."/>
            <person name="Bucher G."/>
            <person name="Butts T."/>
            <person name="Chaumot A."/>
            <person name="Denell R.E."/>
            <person name="Ferrier D.E."/>
            <person name="Friedrich M."/>
            <person name="Gordon C.M."/>
            <person name="Jindra M."/>
            <person name="Klingler M."/>
            <person name="Lan Q."/>
            <person name="Lattorff H.M."/>
            <person name="Laudet V."/>
            <person name="von Levetsow C."/>
            <person name="Liu Z."/>
            <person name="Lutz R."/>
            <person name="Lynch J.A."/>
            <person name="da Fonseca R.N."/>
            <person name="Posnien N."/>
            <person name="Reuter R."/>
            <person name="Roth S."/>
            <person name="Savard J."/>
            <person name="Schinko J.B."/>
            <person name="Schmitt C."/>
            <person name="Schoppmeier M."/>
            <person name="Schroder R."/>
            <person name="Shippy T.D."/>
            <person name="Simonnet F."/>
            <person name="Marques-Souza H."/>
            <person name="Tautz D."/>
            <person name="Tomoyasu Y."/>
            <person name="Trauner J."/>
            <person name="Van der Zee M."/>
            <person name="Vervoort M."/>
            <person name="Wittkopp N."/>
            <person name="Wimmer E.A."/>
            <person name="Yang X."/>
            <person name="Jones A.K."/>
            <person name="Sattelle D.B."/>
            <person name="Ebert P.R."/>
            <person name="Nelson D."/>
            <person name="Scott J.G."/>
            <person name="Beeman R.W."/>
            <person name="Muthukrishnan S."/>
            <person name="Kramer K.J."/>
            <person name="Arakane Y."/>
            <person name="Beeman R.W."/>
            <person name="Zhu Q."/>
            <person name="Hogenkamp D."/>
            <person name="Dixit R."/>
            <person name="Oppert B."/>
            <person name="Jiang H."/>
            <person name="Zou Z."/>
            <person name="Marshall J."/>
            <person name="Elpidina E."/>
            <person name="Vinokurov K."/>
            <person name="Oppert C."/>
            <person name="Zou Z."/>
            <person name="Evans J."/>
            <person name="Lu Z."/>
            <person name="Zhao P."/>
            <person name="Sumathipala N."/>
            <person name="Altincicek B."/>
            <person name="Vilcinskas A."/>
            <person name="Williams M."/>
            <person name="Hultmark D."/>
            <person name="Hetru C."/>
            <person name="Jiang H."/>
            <person name="Grimmelikhuijzen C.J."/>
            <person name="Hauser F."/>
            <person name="Cazzamali G."/>
            <person name="Williamson M."/>
            <person name="Park Y."/>
            <person name="Li B."/>
            <person name="Tanaka Y."/>
            <person name="Predel R."/>
            <person name="Neupert S."/>
            <person name="Schachtner J."/>
            <person name="Verleyen P."/>
            <person name="Raible F."/>
            <person name="Bork P."/>
            <person name="Friedrich M."/>
            <person name="Walden K.K."/>
            <person name="Robertson H.M."/>
            <person name="Angeli S."/>
            <person name="Foret S."/>
            <person name="Bucher G."/>
            <person name="Schuetz S."/>
            <person name="Maleszka R."/>
            <person name="Wimmer E.A."/>
            <person name="Beeman R.W."/>
            <person name="Lorenzen M."/>
            <person name="Tomoyasu Y."/>
            <person name="Miller S.C."/>
            <person name="Grossmann D."/>
            <person name="Bucher G."/>
        </authorList>
    </citation>
    <scope>NUCLEOTIDE SEQUENCE [LARGE SCALE GENOMIC DNA]</scope>
    <source>
        <strain evidence="1 2">Georgia GA2</strain>
    </source>
</reference>
<organism evidence="1 2">
    <name type="scientific">Tribolium castaneum</name>
    <name type="common">Red flour beetle</name>
    <dbReference type="NCBI Taxonomy" id="7070"/>
    <lineage>
        <taxon>Eukaryota</taxon>
        <taxon>Metazoa</taxon>
        <taxon>Ecdysozoa</taxon>
        <taxon>Arthropoda</taxon>
        <taxon>Hexapoda</taxon>
        <taxon>Insecta</taxon>
        <taxon>Pterygota</taxon>
        <taxon>Neoptera</taxon>
        <taxon>Endopterygota</taxon>
        <taxon>Coleoptera</taxon>
        <taxon>Polyphaga</taxon>
        <taxon>Cucujiformia</taxon>
        <taxon>Tenebrionidae</taxon>
        <taxon>Tenebrionidae incertae sedis</taxon>
        <taxon>Tribolium</taxon>
    </lineage>
</organism>
<dbReference type="STRING" id="7070.A0A139WAC8"/>
<keyword evidence="2" id="KW-1185">Reference proteome</keyword>
<proteinExistence type="predicted"/>
<evidence type="ECO:0000313" key="1">
    <source>
        <dbReference type="EMBL" id="KYB24873.1"/>
    </source>
</evidence>